<dbReference type="PIRSF" id="PIRSF021697">
    <property type="entry name" value="UCP021697"/>
    <property type="match status" value="1"/>
</dbReference>
<feature type="transmembrane region" description="Helical" evidence="6">
    <location>
        <begin position="45"/>
        <end position="63"/>
    </location>
</feature>
<evidence type="ECO:0000259" key="7">
    <source>
        <dbReference type="Pfam" id="PF06271"/>
    </source>
</evidence>
<dbReference type="Proteomes" id="UP000186104">
    <property type="component" value="Chromosome"/>
</dbReference>
<proteinExistence type="predicted"/>
<dbReference type="PANTHER" id="PTHR36115:SF6">
    <property type="entry name" value="PROLINE-RICH ANTIGEN HOMOLOG"/>
    <property type="match status" value="1"/>
</dbReference>
<accession>A0A173LKR0</accession>
<dbReference type="RefSeq" id="WP_067473273.1">
    <property type="nucleotide sequence ID" value="NZ_CP015961.1"/>
</dbReference>
<keyword evidence="3 6" id="KW-0812">Transmembrane</keyword>
<sequence length="156" mass="16626">MRKVTGSWLSGPQAALDDSHSKFAGEKLGATEQGPGSIATLGRRVGALVIDWLIVMLPTYSMLGYDGRWFLGGASTTTLIIWALISVASVWAFSLTPGMAATGLAVARVDADSPVGLWRSCVRTLLTVCVFPALFQDEDLRGMHDRATGTAVVRSR</sequence>
<evidence type="ECO:0000313" key="9">
    <source>
        <dbReference type="Proteomes" id="UP000186104"/>
    </source>
</evidence>
<gene>
    <name evidence="8" type="ORF">BJL86_1326</name>
</gene>
<evidence type="ECO:0000256" key="4">
    <source>
        <dbReference type="ARBA" id="ARBA00022989"/>
    </source>
</evidence>
<feature type="domain" description="RDD" evidence="7">
    <location>
        <begin position="39"/>
        <end position="146"/>
    </location>
</feature>
<dbReference type="KEGG" id="dtm:BJL86_1326"/>
<evidence type="ECO:0000313" key="8">
    <source>
        <dbReference type="EMBL" id="ANI92108.1"/>
    </source>
</evidence>
<keyword evidence="9" id="KW-1185">Reference proteome</keyword>
<keyword evidence="5 6" id="KW-0472">Membrane</keyword>
<name>A0A173LKR0_9ACTN</name>
<dbReference type="InterPro" id="IPR051791">
    <property type="entry name" value="Pra-immunoreactive"/>
</dbReference>
<organism evidence="8 9">
    <name type="scientific">Dietzia timorensis</name>
    <dbReference type="NCBI Taxonomy" id="499555"/>
    <lineage>
        <taxon>Bacteria</taxon>
        <taxon>Bacillati</taxon>
        <taxon>Actinomycetota</taxon>
        <taxon>Actinomycetes</taxon>
        <taxon>Mycobacteriales</taxon>
        <taxon>Dietziaceae</taxon>
        <taxon>Dietzia</taxon>
    </lineage>
</organism>
<evidence type="ECO:0000256" key="2">
    <source>
        <dbReference type="ARBA" id="ARBA00022475"/>
    </source>
</evidence>
<keyword evidence="4 6" id="KW-1133">Transmembrane helix</keyword>
<reference evidence="8 9" key="1">
    <citation type="submission" date="2016-06" db="EMBL/GenBank/DDBJ databases">
        <title>Complete genome sequence of a saline-alkali tolerant type strain Dietzia timorensis ID05-A0528T.</title>
        <authorList>
            <person name="Wu X."/>
        </authorList>
    </citation>
    <scope>NUCLEOTIDE SEQUENCE [LARGE SCALE GENOMIC DNA]</scope>
    <source>
        <strain evidence="8 9">ID05-A0528</strain>
    </source>
</reference>
<evidence type="ECO:0000256" key="5">
    <source>
        <dbReference type="ARBA" id="ARBA00023136"/>
    </source>
</evidence>
<dbReference type="EMBL" id="CP015961">
    <property type="protein sequence ID" value="ANI92108.1"/>
    <property type="molecule type" value="Genomic_DNA"/>
</dbReference>
<keyword evidence="2" id="KW-1003">Cell membrane</keyword>
<dbReference type="Pfam" id="PF06271">
    <property type="entry name" value="RDD"/>
    <property type="match status" value="1"/>
</dbReference>
<feature type="transmembrane region" description="Helical" evidence="6">
    <location>
        <begin position="69"/>
        <end position="93"/>
    </location>
</feature>
<evidence type="ECO:0000256" key="3">
    <source>
        <dbReference type="ARBA" id="ARBA00022692"/>
    </source>
</evidence>
<evidence type="ECO:0000256" key="1">
    <source>
        <dbReference type="ARBA" id="ARBA00004651"/>
    </source>
</evidence>
<dbReference type="AlphaFoldDB" id="A0A173LKR0"/>
<protein>
    <recommendedName>
        <fullName evidence="7">RDD domain-containing protein</fullName>
    </recommendedName>
</protein>
<comment type="subcellular location">
    <subcellularLocation>
        <location evidence="1">Cell membrane</location>
        <topology evidence="1">Multi-pass membrane protein</topology>
    </subcellularLocation>
</comment>
<dbReference type="OrthoDB" id="5187110at2"/>
<evidence type="ECO:0000256" key="6">
    <source>
        <dbReference type="SAM" id="Phobius"/>
    </source>
</evidence>
<dbReference type="InterPro" id="IPR016795">
    <property type="entry name" value="UCP021697"/>
</dbReference>
<dbReference type="GO" id="GO:0005886">
    <property type="term" value="C:plasma membrane"/>
    <property type="evidence" value="ECO:0007669"/>
    <property type="project" value="UniProtKB-SubCell"/>
</dbReference>
<dbReference type="PANTHER" id="PTHR36115">
    <property type="entry name" value="PROLINE-RICH ANTIGEN HOMOLOG-RELATED"/>
    <property type="match status" value="1"/>
</dbReference>
<dbReference type="InterPro" id="IPR010432">
    <property type="entry name" value="RDD"/>
</dbReference>
<dbReference type="STRING" id="499555.BJL86_1326"/>